<proteinExistence type="predicted"/>
<dbReference type="AlphaFoldDB" id="A0AA39C3F4"/>
<dbReference type="InterPro" id="IPR006616">
    <property type="entry name" value="DM9_repeat"/>
</dbReference>
<feature type="non-terminal residue" evidence="1">
    <location>
        <position position="1"/>
    </location>
</feature>
<dbReference type="EMBL" id="JAQQBR010002871">
    <property type="protein sequence ID" value="KAK0156874.1"/>
    <property type="molecule type" value="Genomic_DNA"/>
</dbReference>
<dbReference type="Pfam" id="PF11901">
    <property type="entry name" value="DM9"/>
    <property type="match status" value="1"/>
</dbReference>
<evidence type="ECO:0000313" key="1">
    <source>
        <dbReference type="EMBL" id="KAK0156874.1"/>
    </source>
</evidence>
<evidence type="ECO:0000313" key="2">
    <source>
        <dbReference type="Proteomes" id="UP001168972"/>
    </source>
</evidence>
<reference evidence="1" key="1">
    <citation type="journal article" date="2023" name="bioRxiv">
        <title>Scaffold-level genome assemblies of two parasitoid biocontrol wasps reveal the parthenogenesis mechanism and an associated novel virus.</title>
        <authorList>
            <person name="Inwood S."/>
            <person name="Skelly J."/>
            <person name="Guhlin J."/>
            <person name="Harrop T."/>
            <person name="Goldson S."/>
            <person name="Dearden P."/>
        </authorList>
    </citation>
    <scope>NUCLEOTIDE SEQUENCE</scope>
    <source>
        <strain evidence="1">Lincoln</strain>
        <tissue evidence="1">Whole body</tissue>
    </source>
</reference>
<name>A0AA39C3F4_MICHY</name>
<protein>
    <submittedName>
        <fullName evidence="1">Uncharacterized protein</fullName>
    </submittedName>
</protein>
<accession>A0AA39C3F4</accession>
<dbReference type="Proteomes" id="UP001168972">
    <property type="component" value="Unassembled WGS sequence"/>
</dbReference>
<sequence>YEWVNSTAGLENDPRLVRSGFRKHVITRWIYNNDNVVVTHDRINYLKSLREDSRKIGRSYKRVEVLLAEPGYYDWQPSSNRTAIPDNAIEAGQNRNKTVHVCRFKLLDEYCVGM</sequence>
<gene>
    <name evidence="1" type="ORF">PV327_011555</name>
</gene>
<reference evidence="1" key="2">
    <citation type="submission" date="2023-03" db="EMBL/GenBank/DDBJ databases">
        <authorList>
            <person name="Inwood S.N."/>
            <person name="Skelly J.G."/>
            <person name="Guhlin J."/>
            <person name="Harrop T.W.R."/>
            <person name="Goldson S.G."/>
            <person name="Dearden P.K."/>
        </authorList>
    </citation>
    <scope>NUCLEOTIDE SEQUENCE</scope>
    <source>
        <strain evidence="1">Lincoln</strain>
        <tissue evidence="1">Whole body</tissue>
    </source>
</reference>
<comment type="caution">
    <text evidence="1">The sequence shown here is derived from an EMBL/GenBank/DDBJ whole genome shotgun (WGS) entry which is preliminary data.</text>
</comment>
<organism evidence="1 2">
    <name type="scientific">Microctonus hyperodae</name>
    <name type="common">Parasitoid wasp</name>
    <dbReference type="NCBI Taxonomy" id="165561"/>
    <lineage>
        <taxon>Eukaryota</taxon>
        <taxon>Metazoa</taxon>
        <taxon>Ecdysozoa</taxon>
        <taxon>Arthropoda</taxon>
        <taxon>Hexapoda</taxon>
        <taxon>Insecta</taxon>
        <taxon>Pterygota</taxon>
        <taxon>Neoptera</taxon>
        <taxon>Endopterygota</taxon>
        <taxon>Hymenoptera</taxon>
        <taxon>Apocrita</taxon>
        <taxon>Ichneumonoidea</taxon>
        <taxon>Braconidae</taxon>
        <taxon>Euphorinae</taxon>
        <taxon>Microctonus</taxon>
    </lineage>
</organism>
<keyword evidence="2" id="KW-1185">Reference proteome</keyword>
<feature type="non-terminal residue" evidence="1">
    <location>
        <position position="114"/>
    </location>
</feature>